<dbReference type="Proteomes" id="UP001212841">
    <property type="component" value="Unassembled WGS sequence"/>
</dbReference>
<dbReference type="SUPFAM" id="SSF55729">
    <property type="entry name" value="Acyl-CoA N-acyltransferases (Nat)"/>
    <property type="match status" value="1"/>
</dbReference>
<dbReference type="InterPro" id="IPR051908">
    <property type="entry name" value="Ribosomal_N-acetyltransferase"/>
</dbReference>
<proteinExistence type="predicted"/>
<evidence type="ECO:0000313" key="4">
    <source>
        <dbReference type="Proteomes" id="UP001212841"/>
    </source>
</evidence>
<gene>
    <name evidence="3" type="ORF">HK097_009792</name>
</gene>
<dbReference type="InterPro" id="IPR000182">
    <property type="entry name" value="GNAT_dom"/>
</dbReference>
<evidence type="ECO:0000313" key="3">
    <source>
        <dbReference type="EMBL" id="KAJ3049193.1"/>
    </source>
</evidence>
<dbReference type="InterPro" id="IPR016181">
    <property type="entry name" value="Acyl_CoA_acyltransferase"/>
</dbReference>
<organism evidence="3 4">
    <name type="scientific">Rhizophlyctis rosea</name>
    <dbReference type="NCBI Taxonomy" id="64517"/>
    <lineage>
        <taxon>Eukaryota</taxon>
        <taxon>Fungi</taxon>
        <taxon>Fungi incertae sedis</taxon>
        <taxon>Chytridiomycota</taxon>
        <taxon>Chytridiomycota incertae sedis</taxon>
        <taxon>Chytridiomycetes</taxon>
        <taxon>Rhizophlyctidales</taxon>
        <taxon>Rhizophlyctidaceae</taxon>
        <taxon>Rhizophlyctis</taxon>
    </lineage>
</organism>
<dbReference type="PANTHER" id="PTHR43441">
    <property type="entry name" value="RIBOSOMAL-PROTEIN-SERINE ACETYLTRANSFERASE"/>
    <property type="match status" value="1"/>
</dbReference>
<evidence type="ECO:0000259" key="2">
    <source>
        <dbReference type="PROSITE" id="PS51186"/>
    </source>
</evidence>
<feature type="domain" description="N-acetyltransferase" evidence="2">
    <location>
        <begin position="31"/>
        <end position="189"/>
    </location>
</feature>
<dbReference type="PANTHER" id="PTHR43441:SF2">
    <property type="entry name" value="FAMILY ACETYLTRANSFERASE, PUTATIVE (AFU_ORTHOLOGUE AFUA_7G00850)-RELATED"/>
    <property type="match status" value="1"/>
</dbReference>
<reference evidence="3" key="1">
    <citation type="submission" date="2020-05" db="EMBL/GenBank/DDBJ databases">
        <title>Phylogenomic resolution of chytrid fungi.</title>
        <authorList>
            <person name="Stajich J.E."/>
            <person name="Amses K."/>
            <person name="Simmons R."/>
            <person name="Seto K."/>
            <person name="Myers J."/>
            <person name="Bonds A."/>
            <person name="Quandt C.A."/>
            <person name="Barry K."/>
            <person name="Liu P."/>
            <person name="Grigoriev I."/>
            <person name="Longcore J.E."/>
            <person name="James T.Y."/>
        </authorList>
    </citation>
    <scope>NUCLEOTIDE SEQUENCE</scope>
    <source>
        <strain evidence="3">JEL0318</strain>
    </source>
</reference>
<dbReference type="AlphaFoldDB" id="A0AAD5X3J7"/>
<dbReference type="Pfam" id="PF13302">
    <property type="entry name" value="Acetyltransf_3"/>
    <property type="match status" value="1"/>
</dbReference>
<feature type="compositionally biased region" description="Polar residues" evidence="1">
    <location>
        <begin position="8"/>
        <end position="20"/>
    </location>
</feature>
<dbReference type="CDD" id="cd04301">
    <property type="entry name" value="NAT_SF"/>
    <property type="match status" value="1"/>
</dbReference>
<dbReference type="GO" id="GO:0008999">
    <property type="term" value="F:protein-N-terminal-alanine acetyltransferase activity"/>
    <property type="evidence" value="ECO:0007669"/>
    <property type="project" value="TreeGrafter"/>
</dbReference>
<keyword evidence="4" id="KW-1185">Reference proteome</keyword>
<comment type="caution">
    <text evidence="3">The sequence shown here is derived from an EMBL/GenBank/DDBJ whole genome shotgun (WGS) entry which is preliminary data.</text>
</comment>
<sequence length="209" mass="23808">MSLDEIFTISSSTAPPSSGPLTFHQLTGPRVTVRPLTPTDIEPLFNTTDESTFKYMWFGPFPTLASFTEGLHTRASRPTWTTHVFISNATSRIIGSASYHQIDPINKTVEIGAIWVGEEYQGKGLAREAVALMVWQAFRLWGFVRVEWKTHHENTSSQALALSSGMQFEGKFRKHMYYKGGFRHTMWYAVVDDDYPEVETRLLEKLKPK</sequence>
<evidence type="ECO:0000256" key="1">
    <source>
        <dbReference type="SAM" id="MobiDB-lite"/>
    </source>
</evidence>
<name>A0AAD5X3J7_9FUNG</name>
<dbReference type="Gene3D" id="3.40.630.30">
    <property type="match status" value="1"/>
</dbReference>
<dbReference type="PROSITE" id="PS51186">
    <property type="entry name" value="GNAT"/>
    <property type="match status" value="1"/>
</dbReference>
<protein>
    <recommendedName>
        <fullName evidence="2">N-acetyltransferase domain-containing protein</fullName>
    </recommendedName>
</protein>
<accession>A0AAD5X3J7</accession>
<feature type="region of interest" description="Disordered" evidence="1">
    <location>
        <begin position="1"/>
        <end position="23"/>
    </location>
</feature>
<dbReference type="EMBL" id="JADGJD010000680">
    <property type="protein sequence ID" value="KAJ3049193.1"/>
    <property type="molecule type" value="Genomic_DNA"/>
</dbReference>
<dbReference type="GO" id="GO:1990189">
    <property type="term" value="F:protein N-terminal-serine acetyltransferase activity"/>
    <property type="evidence" value="ECO:0007669"/>
    <property type="project" value="TreeGrafter"/>
</dbReference>